<organism evidence="1 2">
    <name type="scientific">Diplocloster agilis</name>
    <dbReference type="NCBI Taxonomy" id="2850323"/>
    <lineage>
        <taxon>Bacteria</taxon>
        <taxon>Bacillati</taxon>
        <taxon>Bacillota</taxon>
        <taxon>Clostridia</taxon>
        <taxon>Lachnospirales</taxon>
        <taxon>Lachnospiraceae</taxon>
        <taxon>Diplocloster</taxon>
    </lineage>
</organism>
<keyword evidence="2" id="KW-1185">Reference proteome</keyword>
<sequence length="431" mass="49988">MEKTSKNRKTWYKLDLSANVYPTLQRKNFSSVYRISVLLKEDVEPDLLQKAVDLTLPRFPAFKVALRKGVFWRYLEPNNRPGPFVQPDIANPCMPMAFKANNRYLIRIYYYHRKISLEMFHSLSDGNGALYLLRTITAVYLRLKGYDIPNGNGVLDIETEPDPEELEDAYLRYASSRVKPPRSQERAYLIRGTKEPFYTLNIITGILPVDRILQISRNYRVSVTEYLNAALIFALLEKQKTSRVFAEKPVKLAMPVNLRRFFPSGTLRNFITMVYPSVDPRMGEYTFEEILTQVHHYMRYYINDKFLNADITTNASTQQNPLIRIIPLFLKDLIVKQFYIRVQDRQSTAGLTNLGVVDTPEEMREHIERFDVLMGQPFSARTNCAIMSYGNILSISFASSIVEADVERLFFRKLVQDGIPVKIESNRKVEG</sequence>
<dbReference type="Proteomes" id="UP000712157">
    <property type="component" value="Unassembled WGS sequence"/>
</dbReference>
<dbReference type="EMBL" id="JAHQCW010000039">
    <property type="protein sequence ID" value="MBU9738671.1"/>
    <property type="molecule type" value="Genomic_DNA"/>
</dbReference>
<dbReference type="AlphaFoldDB" id="A0A949K2A7"/>
<comment type="caution">
    <text evidence="1">The sequence shown here is derived from an EMBL/GenBank/DDBJ whole genome shotgun (WGS) entry which is preliminary data.</text>
</comment>
<accession>A0A949K2A7</accession>
<reference evidence="1" key="1">
    <citation type="submission" date="2021-06" db="EMBL/GenBank/DDBJ databases">
        <title>Description of novel taxa of the family Lachnospiraceae.</title>
        <authorList>
            <person name="Chaplin A.V."/>
            <person name="Sokolova S.R."/>
            <person name="Pikina A.P."/>
            <person name="Korzhanova M."/>
            <person name="Belova V."/>
            <person name="Korostin D."/>
            <person name="Efimov B.A."/>
        </authorList>
    </citation>
    <scope>NUCLEOTIDE SEQUENCE</scope>
    <source>
        <strain evidence="1">ASD5720</strain>
    </source>
</reference>
<evidence type="ECO:0000313" key="1">
    <source>
        <dbReference type="EMBL" id="MBU9738671.1"/>
    </source>
</evidence>
<name>A0A949K2A7_9FIRM</name>
<evidence type="ECO:0000313" key="2">
    <source>
        <dbReference type="Proteomes" id="UP000712157"/>
    </source>
</evidence>
<dbReference type="RefSeq" id="WP_158347329.1">
    <property type="nucleotide sequence ID" value="NZ_JAHQCW010000039.1"/>
</dbReference>
<protein>
    <submittedName>
        <fullName evidence="1">Alcohol acetyltransferase</fullName>
    </submittedName>
</protein>
<gene>
    <name evidence="1" type="ORF">KTH89_19195</name>
</gene>
<proteinExistence type="predicted"/>